<dbReference type="GO" id="GO:0005886">
    <property type="term" value="C:plasma membrane"/>
    <property type="evidence" value="ECO:0007669"/>
    <property type="project" value="TreeGrafter"/>
</dbReference>
<keyword evidence="1" id="KW-0472">Membrane</keyword>
<dbReference type="Proteomes" id="UP000663832">
    <property type="component" value="Unassembled WGS sequence"/>
</dbReference>
<dbReference type="GO" id="GO:0008324">
    <property type="term" value="F:monoatomic cation transmembrane transporter activity"/>
    <property type="evidence" value="ECO:0007669"/>
    <property type="project" value="InterPro"/>
</dbReference>
<protein>
    <submittedName>
        <fullName evidence="2">Uncharacterized protein</fullName>
    </submittedName>
</protein>
<feature type="transmembrane region" description="Helical" evidence="1">
    <location>
        <begin position="70"/>
        <end position="88"/>
    </location>
</feature>
<reference evidence="2" key="1">
    <citation type="submission" date="2021-02" db="EMBL/GenBank/DDBJ databases">
        <authorList>
            <person name="Nowell W R."/>
        </authorList>
    </citation>
    <scope>NUCLEOTIDE SEQUENCE</scope>
</reference>
<dbReference type="EMBL" id="CAJNOM010000011">
    <property type="protein sequence ID" value="CAF0783883.1"/>
    <property type="molecule type" value="Genomic_DNA"/>
</dbReference>
<organism evidence="2 3">
    <name type="scientific">Adineta steineri</name>
    <dbReference type="NCBI Taxonomy" id="433720"/>
    <lineage>
        <taxon>Eukaryota</taxon>
        <taxon>Metazoa</taxon>
        <taxon>Spiralia</taxon>
        <taxon>Gnathifera</taxon>
        <taxon>Rotifera</taxon>
        <taxon>Eurotatoria</taxon>
        <taxon>Bdelloidea</taxon>
        <taxon>Adinetida</taxon>
        <taxon>Adinetidae</taxon>
        <taxon>Adineta</taxon>
    </lineage>
</organism>
<accession>A0A813RG28</accession>
<feature type="transmembrane region" description="Helical" evidence="1">
    <location>
        <begin position="143"/>
        <end position="165"/>
    </location>
</feature>
<evidence type="ECO:0000313" key="3">
    <source>
        <dbReference type="Proteomes" id="UP000663832"/>
    </source>
</evidence>
<dbReference type="PANTHER" id="PTHR16228">
    <property type="entry name" value="DIVALENT CATION TRANSPORTER SOLUTE CARRIER FAMILY 41"/>
    <property type="match status" value="1"/>
</dbReference>
<evidence type="ECO:0000313" key="2">
    <source>
        <dbReference type="EMBL" id="CAF0783883.1"/>
    </source>
</evidence>
<feature type="transmembrane region" description="Helical" evidence="1">
    <location>
        <begin position="171"/>
        <end position="194"/>
    </location>
</feature>
<dbReference type="PANTHER" id="PTHR16228:SF7">
    <property type="entry name" value="SLC41A_MGTE INTEGRAL MEMBRANE DOMAIN-CONTAINING PROTEIN"/>
    <property type="match status" value="1"/>
</dbReference>
<dbReference type="AlphaFoldDB" id="A0A813RG28"/>
<feature type="transmembrane region" description="Helical" evidence="1">
    <location>
        <begin position="108"/>
        <end position="131"/>
    </location>
</feature>
<feature type="transmembrane region" description="Helical" evidence="1">
    <location>
        <begin position="201"/>
        <end position="222"/>
    </location>
</feature>
<gene>
    <name evidence="2" type="ORF">QVE165_LOCUS3318</name>
</gene>
<keyword evidence="3" id="KW-1185">Reference proteome</keyword>
<name>A0A813RG28_9BILA</name>
<comment type="caution">
    <text evidence="2">The sequence shown here is derived from an EMBL/GenBank/DDBJ whole genome shotgun (WGS) entry which is preliminary data.</text>
</comment>
<sequence>MWSLSSAVESIELSNIVNENDNNSDSGINSNDSEVEILIHNQNCSRYNKTTSSAIFDRNEEKWFIVARQVFIPFMMAGSGTGAAGLVLERVKANIGDMDKNSELRSMIIRNIILTRLQAIVVGFLAALVSLTMKWVSRGHFNLRYTLVLFINISHFVVESCYLLLSFHINIIIIAASLDDLTTLGILASIGEFLFQIIDNYTWLSVMITIIFLIITPIWIIISFGNEYVKDVLTHEWFLNDL</sequence>
<keyword evidence="1" id="KW-1133">Transmembrane helix</keyword>
<dbReference type="OrthoDB" id="5791097at2759"/>
<evidence type="ECO:0000256" key="1">
    <source>
        <dbReference type="SAM" id="Phobius"/>
    </source>
</evidence>
<dbReference type="InterPro" id="IPR045349">
    <property type="entry name" value="SLC41A1-3"/>
</dbReference>
<keyword evidence="1" id="KW-0812">Transmembrane</keyword>
<proteinExistence type="predicted"/>